<dbReference type="EMBL" id="CP032869">
    <property type="protein sequence ID" value="AYL95167.1"/>
    <property type="molecule type" value="Genomic_DNA"/>
</dbReference>
<dbReference type="AlphaFoldDB" id="A0A494VJG9"/>
<dbReference type="KEGG" id="muh:HYN43_007605"/>
<reference evidence="1 2" key="1">
    <citation type="submission" date="2018-10" db="EMBL/GenBank/DDBJ databases">
        <title>Genome sequencing of Mucilaginibacter sp. HYN0043.</title>
        <authorList>
            <person name="Kim M."/>
            <person name="Yi H."/>
        </authorList>
    </citation>
    <scope>NUCLEOTIDE SEQUENCE [LARGE SCALE GENOMIC DNA]</scope>
    <source>
        <strain evidence="1 2">HYN0043</strain>
    </source>
</reference>
<accession>A0A494VJG9</accession>
<evidence type="ECO:0000313" key="2">
    <source>
        <dbReference type="Proteomes" id="UP000270046"/>
    </source>
</evidence>
<dbReference type="InterPro" id="IPR010287">
    <property type="entry name" value="DUF892_YciF-like"/>
</dbReference>
<dbReference type="Gene3D" id="1.20.1260.10">
    <property type="match status" value="1"/>
</dbReference>
<protein>
    <submittedName>
        <fullName evidence="1">DUF892 family protein</fullName>
    </submittedName>
</protein>
<dbReference type="Pfam" id="PF05974">
    <property type="entry name" value="DUF892"/>
    <property type="match status" value="1"/>
</dbReference>
<dbReference type="RefSeq" id="WP_119408871.1">
    <property type="nucleotide sequence ID" value="NZ_CP032869.1"/>
</dbReference>
<evidence type="ECO:0000313" key="1">
    <source>
        <dbReference type="EMBL" id="AYL95167.1"/>
    </source>
</evidence>
<keyword evidence="2" id="KW-1185">Reference proteome</keyword>
<sequence length="178" mass="20269">MISLSRSSILNASFRNIFVAQIKILYNSKQQLIGYLPLLLNDCYYMPLKHAIAEILEDISKNAHTLRNIIKLLSEDPEYKYCLGTSSLVYEAYSQVKLKKYNIWEIDMTVVYYLSAMMSQQLGVANTVLLITKEATYSPFAQSIEEIADTTSENCTLLNHLATEIVKYAGKLYEVDTV</sequence>
<dbReference type="InterPro" id="IPR012347">
    <property type="entry name" value="Ferritin-like"/>
</dbReference>
<organism evidence="1 2">
    <name type="scientific">Mucilaginibacter celer</name>
    <dbReference type="NCBI Taxonomy" id="2305508"/>
    <lineage>
        <taxon>Bacteria</taxon>
        <taxon>Pseudomonadati</taxon>
        <taxon>Bacteroidota</taxon>
        <taxon>Sphingobacteriia</taxon>
        <taxon>Sphingobacteriales</taxon>
        <taxon>Sphingobacteriaceae</taxon>
        <taxon>Mucilaginibacter</taxon>
    </lineage>
</organism>
<dbReference type="Proteomes" id="UP000270046">
    <property type="component" value="Chromosome"/>
</dbReference>
<proteinExistence type="predicted"/>
<dbReference type="SUPFAM" id="SSF47240">
    <property type="entry name" value="Ferritin-like"/>
    <property type="match status" value="1"/>
</dbReference>
<gene>
    <name evidence="1" type="ORF">HYN43_007605</name>
</gene>
<dbReference type="InterPro" id="IPR009078">
    <property type="entry name" value="Ferritin-like_SF"/>
</dbReference>
<name>A0A494VJG9_9SPHI</name>